<name>A0A7X8RGT3_9CORY</name>
<dbReference type="EMBL" id="JAAYSN010000288">
    <property type="protein sequence ID" value="NLP40109.1"/>
    <property type="molecule type" value="Genomic_DNA"/>
</dbReference>
<feature type="region of interest" description="Disordered" evidence="1">
    <location>
        <begin position="1"/>
        <end position="23"/>
    </location>
</feature>
<evidence type="ECO:0000313" key="2">
    <source>
        <dbReference type="EMBL" id="NLP40109.1"/>
    </source>
</evidence>
<sequence>MDSPATPEPPLPPTRKTGGEPVIGGNGLGVATLQDFWSWAYSHTLDNALRGILAEYLVGLALGVVGENTRVEWDAFDLVTTSGLKVEVKSTAYLQSWQQVDFSAPTFSTREARGWNAAENTWAVERTRAADVYVFCVFVARDRRTANPLDTRQWEFHVTSSARLTEMLGAQRSIQLSSLIARVQTEKVAFEDLAQAVDRAVTSPSRTSMPDPPTP</sequence>
<accession>A0A7X8RGT3</accession>
<dbReference type="Proteomes" id="UP000568696">
    <property type="component" value="Unassembled WGS sequence"/>
</dbReference>
<dbReference type="AlphaFoldDB" id="A0A7X8RGT3"/>
<gene>
    <name evidence="2" type="ORF">GX356_10410</name>
</gene>
<protein>
    <submittedName>
        <fullName evidence="2">Uncharacterized protein</fullName>
    </submittedName>
</protein>
<feature type="compositionally biased region" description="Pro residues" evidence="1">
    <location>
        <begin position="1"/>
        <end position="13"/>
    </location>
</feature>
<comment type="caution">
    <text evidence="2">The sequence shown here is derived from an EMBL/GenBank/DDBJ whole genome shotgun (WGS) entry which is preliminary data.</text>
</comment>
<evidence type="ECO:0000313" key="3">
    <source>
        <dbReference type="Proteomes" id="UP000568696"/>
    </source>
</evidence>
<organism evidence="2 3">
    <name type="scientific">Corynebacterium pollutisoli</name>
    <dbReference type="NCBI Taxonomy" id="1610489"/>
    <lineage>
        <taxon>Bacteria</taxon>
        <taxon>Bacillati</taxon>
        <taxon>Actinomycetota</taxon>
        <taxon>Actinomycetes</taxon>
        <taxon>Mycobacteriales</taxon>
        <taxon>Corynebacteriaceae</taxon>
        <taxon>Corynebacterium</taxon>
    </lineage>
</organism>
<proteinExistence type="predicted"/>
<evidence type="ECO:0000256" key="1">
    <source>
        <dbReference type="SAM" id="MobiDB-lite"/>
    </source>
</evidence>
<reference evidence="2 3" key="1">
    <citation type="journal article" date="2020" name="Biotechnol. Biofuels">
        <title>New insights from the biogas microbiome by comprehensive genome-resolved metagenomics of nearly 1600 species originating from multiple anaerobic digesters.</title>
        <authorList>
            <person name="Campanaro S."/>
            <person name="Treu L."/>
            <person name="Rodriguez-R L.M."/>
            <person name="Kovalovszki A."/>
            <person name="Ziels R.M."/>
            <person name="Maus I."/>
            <person name="Zhu X."/>
            <person name="Kougias P.G."/>
            <person name="Basile A."/>
            <person name="Luo G."/>
            <person name="Schluter A."/>
            <person name="Konstantinidis K.T."/>
            <person name="Angelidaki I."/>
        </authorList>
    </citation>
    <scope>NUCLEOTIDE SEQUENCE [LARGE SCALE GENOMIC DNA]</scope>
    <source>
        <strain evidence="2">AS23ysBPME_344</strain>
    </source>
</reference>